<keyword evidence="3" id="KW-0560">Oxidoreductase</keyword>
<dbReference type="SUPFAM" id="SSF51735">
    <property type="entry name" value="NAD(P)-binding Rossmann-fold domains"/>
    <property type="match status" value="1"/>
</dbReference>
<sequence>MALRRILDHISQTWPPKPAFTERDIPDLAGKVYVVTGANTGIGKELARVLYTKNARVYVTARSQGKGDQAIRDIKEAVPQSQGELLFVALDLNDLQHVKAAAEHIAMREQRIHVLFNNAGVMLLGEPERTVQGYEGQLGVNNVGTHLFTKILTPTLVETAKTERPGDVRVVWVSSSGAETPRSPPGGVPLDNLDYHEAVADGFTRYAISKAGVYYQGTEFARRHKAHGIISMPVHPGILNTNLFRTAPALVRHIFTFLFTYPAINGAYTELFAGLSPAITLESSGNWGRCLLGANTSSIWFADRISALVVPWGRFMSIRHDLKEGSRLKEEGGTGIAKEFWDWNEAQVRSYVS</sequence>
<evidence type="ECO:0000313" key="4">
    <source>
        <dbReference type="EMBL" id="KAK8055585.1"/>
    </source>
</evidence>
<protein>
    <submittedName>
        <fullName evidence="4">Short-chain dehydrogenase</fullName>
    </submittedName>
</protein>
<name>A0ABR1U9L9_9PEZI</name>
<dbReference type="InterPro" id="IPR002347">
    <property type="entry name" value="SDR_fam"/>
</dbReference>
<comment type="similarity">
    <text evidence="1">Belongs to the short-chain dehydrogenases/reductases (SDR) family.</text>
</comment>
<evidence type="ECO:0000256" key="3">
    <source>
        <dbReference type="ARBA" id="ARBA00023002"/>
    </source>
</evidence>
<evidence type="ECO:0000256" key="2">
    <source>
        <dbReference type="ARBA" id="ARBA00022857"/>
    </source>
</evidence>
<keyword evidence="5" id="KW-1185">Reference proteome</keyword>
<gene>
    <name evidence="4" type="ORF">PG993_000812</name>
</gene>
<dbReference type="InterPro" id="IPR036291">
    <property type="entry name" value="NAD(P)-bd_dom_sf"/>
</dbReference>
<comment type="caution">
    <text evidence="4">The sequence shown here is derived from an EMBL/GenBank/DDBJ whole genome shotgun (WGS) entry which is preliminary data.</text>
</comment>
<evidence type="ECO:0000256" key="1">
    <source>
        <dbReference type="ARBA" id="ARBA00006484"/>
    </source>
</evidence>
<evidence type="ECO:0000313" key="5">
    <source>
        <dbReference type="Proteomes" id="UP001444661"/>
    </source>
</evidence>
<dbReference type="Gene3D" id="3.40.50.720">
    <property type="entry name" value="NAD(P)-binding Rossmann-like Domain"/>
    <property type="match status" value="1"/>
</dbReference>
<dbReference type="PANTHER" id="PTHR24320:SF236">
    <property type="entry name" value="SHORT-CHAIN DEHYDROGENASE-RELATED"/>
    <property type="match status" value="1"/>
</dbReference>
<dbReference type="PANTHER" id="PTHR24320">
    <property type="entry name" value="RETINOL DEHYDROGENASE"/>
    <property type="match status" value="1"/>
</dbReference>
<keyword evidence="2" id="KW-0521">NADP</keyword>
<dbReference type="PRINTS" id="PR00081">
    <property type="entry name" value="GDHRDH"/>
</dbReference>
<organism evidence="4 5">
    <name type="scientific">Apiospora rasikravindrae</name>
    <dbReference type="NCBI Taxonomy" id="990691"/>
    <lineage>
        <taxon>Eukaryota</taxon>
        <taxon>Fungi</taxon>
        <taxon>Dikarya</taxon>
        <taxon>Ascomycota</taxon>
        <taxon>Pezizomycotina</taxon>
        <taxon>Sordariomycetes</taxon>
        <taxon>Xylariomycetidae</taxon>
        <taxon>Amphisphaeriales</taxon>
        <taxon>Apiosporaceae</taxon>
        <taxon>Apiospora</taxon>
    </lineage>
</organism>
<dbReference type="Pfam" id="PF00106">
    <property type="entry name" value="adh_short"/>
    <property type="match status" value="1"/>
</dbReference>
<accession>A0ABR1U9L9</accession>
<dbReference type="EMBL" id="JAQQWK010000001">
    <property type="protein sequence ID" value="KAK8055585.1"/>
    <property type="molecule type" value="Genomic_DNA"/>
</dbReference>
<reference evidence="4 5" key="1">
    <citation type="submission" date="2023-01" db="EMBL/GenBank/DDBJ databases">
        <title>Analysis of 21 Apiospora genomes using comparative genomics revels a genus with tremendous synthesis potential of carbohydrate active enzymes and secondary metabolites.</title>
        <authorList>
            <person name="Sorensen T."/>
        </authorList>
    </citation>
    <scope>NUCLEOTIDE SEQUENCE [LARGE SCALE GENOMIC DNA]</scope>
    <source>
        <strain evidence="4 5">CBS 33761</strain>
    </source>
</reference>
<proteinExistence type="inferred from homology"/>
<dbReference type="Proteomes" id="UP001444661">
    <property type="component" value="Unassembled WGS sequence"/>
</dbReference>